<organism evidence="2">
    <name type="scientific">Caulobacter sp. (strain K31)</name>
    <dbReference type="NCBI Taxonomy" id="366602"/>
    <lineage>
        <taxon>Bacteria</taxon>
        <taxon>Pseudomonadati</taxon>
        <taxon>Pseudomonadota</taxon>
        <taxon>Alphaproteobacteria</taxon>
        <taxon>Caulobacterales</taxon>
        <taxon>Caulobacteraceae</taxon>
        <taxon>Caulobacter</taxon>
    </lineage>
</organism>
<dbReference type="OrthoDB" id="1441538at2"/>
<dbReference type="Gene3D" id="2.60.120.330">
    <property type="entry name" value="B-lactam Antibiotic, Isopenicillin N Synthase, Chain"/>
    <property type="match status" value="1"/>
</dbReference>
<dbReference type="eggNOG" id="COG1917">
    <property type="taxonomic scope" value="Bacteria"/>
</dbReference>
<dbReference type="InterPro" id="IPR027443">
    <property type="entry name" value="IPNS-like_sf"/>
</dbReference>
<evidence type="ECO:0000313" key="2">
    <source>
        <dbReference type="EMBL" id="ABZ72120.1"/>
    </source>
</evidence>
<gene>
    <name evidence="2" type="ordered locus">Caul_2993</name>
</gene>
<dbReference type="SUPFAM" id="SSF51197">
    <property type="entry name" value="Clavaminate synthase-like"/>
    <property type="match status" value="1"/>
</dbReference>
<proteinExistence type="predicted"/>
<protein>
    <recommendedName>
        <fullName evidence="1">Aspartyl/asparaginy/proline hydroxylase domain-containing protein</fullName>
    </recommendedName>
</protein>
<dbReference type="HOGENOM" id="CLU_1439523_0_0_5"/>
<dbReference type="EMBL" id="CP000927">
    <property type="protein sequence ID" value="ABZ72120.1"/>
    <property type="molecule type" value="Genomic_DNA"/>
</dbReference>
<evidence type="ECO:0000259" key="1">
    <source>
        <dbReference type="Pfam" id="PF05118"/>
    </source>
</evidence>
<sequence length="209" mass="23128">MNAVPLELAANPRKTTGVRKLGPVDIAALRAAVLAIPEAVWEAENASKPNRFEVLDATRHIVFRFVDSPRDWRGSHDRAAWPEWRGLLEPVLAQAVRDYGYARGVFPRVMLASMPPGGVIHPHIDANPAAKWPHKIHVPVSTHPGVVSFFGGGEHYFPPGEAVEVNNLGPHWVRNDGAADRVHLIFEYYDADQPEPAWLEPLLRTGAAR</sequence>
<dbReference type="KEGG" id="cak:Caul_2993"/>
<dbReference type="STRING" id="366602.Caul_2993"/>
<dbReference type="Pfam" id="PF05118">
    <property type="entry name" value="Asp_Arg_Hydrox"/>
    <property type="match status" value="1"/>
</dbReference>
<reference evidence="2" key="1">
    <citation type="submission" date="2008-01" db="EMBL/GenBank/DDBJ databases">
        <title>Complete sequence of chromosome of Caulobacter sp. K31.</title>
        <authorList>
            <consortium name="US DOE Joint Genome Institute"/>
            <person name="Copeland A."/>
            <person name="Lucas S."/>
            <person name="Lapidus A."/>
            <person name="Barry K."/>
            <person name="Glavina del Rio T."/>
            <person name="Dalin E."/>
            <person name="Tice H."/>
            <person name="Pitluck S."/>
            <person name="Bruce D."/>
            <person name="Goodwin L."/>
            <person name="Thompson L.S."/>
            <person name="Brettin T."/>
            <person name="Detter J.C."/>
            <person name="Han C."/>
            <person name="Schmutz J."/>
            <person name="Larimer F."/>
            <person name="Land M."/>
            <person name="Hauser L."/>
            <person name="Kyrpides N."/>
            <person name="Kim E."/>
            <person name="Stephens C."/>
            <person name="Richardson P."/>
        </authorList>
    </citation>
    <scope>NUCLEOTIDE SEQUENCE [LARGE SCALE GENOMIC DNA]</scope>
    <source>
        <strain evidence="2">K31</strain>
    </source>
</reference>
<dbReference type="AlphaFoldDB" id="B0T0P1"/>
<dbReference type="InterPro" id="IPR007803">
    <property type="entry name" value="Asp/Arg/Pro-Hydrxlase"/>
</dbReference>
<name>B0T0P1_CAUSK</name>
<feature type="domain" description="Aspartyl/asparaginy/proline hydroxylase" evidence="1">
    <location>
        <begin position="104"/>
        <end position="188"/>
    </location>
</feature>
<accession>B0T0P1</accession>